<dbReference type="Gene3D" id="2.60.120.920">
    <property type="match status" value="6"/>
</dbReference>
<reference evidence="2" key="2">
    <citation type="submission" date="2022-10" db="EMBL/GenBank/DDBJ databases">
        <authorList>
            <consortium name="ENA_rothamsted_submissions"/>
            <consortium name="culmorum"/>
            <person name="King R."/>
        </authorList>
    </citation>
    <scope>NUCLEOTIDE SEQUENCE</scope>
</reference>
<dbReference type="CDD" id="cd12887">
    <property type="entry name" value="SPRY_NHR_like"/>
    <property type="match status" value="5"/>
</dbReference>
<reference evidence="2" key="1">
    <citation type="submission" date="2022-01" db="EMBL/GenBank/DDBJ databases">
        <authorList>
            <person name="King R."/>
        </authorList>
    </citation>
    <scope>NUCLEOTIDE SEQUENCE</scope>
</reference>
<feature type="domain" description="NHR" evidence="1">
    <location>
        <begin position="1025"/>
        <end position="1190"/>
    </location>
</feature>
<dbReference type="OrthoDB" id="49113at2759"/>
<protein>
    <recommendedName>
        <fullName evidence="1">NHR domain-containing protein</fullName>
    </recommendedName>
</protein>
<dbReference type="InterPro" id="IPR037962">
    <property type="entry name" value="Neuralized"/>
</dbReference>
<keyword evidence="3" id="KW-1185">Reference proteome</keyword>
<dbReference type="Proteomes" id="UP001153737">
    <property type="component" value="Chromosome 7"/>
</dbReference>
<feature type="domain" description="NHR" evidence="1">
    <location>
        <begin position="429"/>
        <end position="595"/>
    </location>
</feature>
<name>A0A9P0DWA6_PHACE</name>
<dbReference type="PROSITE" id="PS51065">
    <property type="entry name" value="NHR"/>
    <property type="match status" value="6"/>
</dbReference>
<dbReference type="EMBL" id="OU896713">
    <property type="protein sequence ID" value="CAH1175748.1"/>
    <property type="molecule type" value="Genomic_DNA"/>
</dbReference>
<evidence type="ECO:0000259" key="1">
    <source>
        <dbReference type="PROSITE" id="PS51065"/>
    </source>
</evidence>
<dbReference type="InterPro" id="IPR013320">
    <property type="entry name" value="ConA-like_dom_sf"/>
</dbReference>
<evidence type="ECO:0000313" key="2">
    <source>
        <dbReference type="EMBL" id="CAH1175748.1"/>
    </source>
</evidence>
<gene>
    <name evidence="2" type="ORF">PHAECO_LOCUS11143</name>
</gene>
<dbReference type="SUPFAM" id="SSF49899">
    <property type="entry name" value="Concanavalin A-like lectins/glucanases"/>
    <property type="match status" value="2"/>
</dbReference>
<dbReference type="FunFam" id="2.60.120.920:FF:000001">
    <property type="entry name" value="neuralized-like protein 4 isoform X1"/>
    <property type="match status" value="5"/>
</dbReference>
<feature type="domain" description="NHR" evidence="1">
    <location>
        <begin position="229"/>
        <end position="396"/>
    </location>
</feature>
<dbReference type="Pfam" id="PF07177">
    <property type="entry name" value="Neuralized"/>
    <property type="match status" value="6"/>
</dbReference>
<dbReference type="InterPro" id="IPR006573">
    <property type="entry name" value="NHR_dom"/>
</dbReference>
<dbReference type="PANTHER" id="PTHR12429:SF14">
    <property type="entry name" value="NEURALIZED-LIKE PROTEIN 4"/>
    <property type="match status" value="1"/>
</dbReference>
<feature type="domain" description="NHR" evidence="1">
    <location>
        <begin position="1"/>
        <end position="165"/>
    </location>
</feature>
<feature type="domain" description="NHR" evidence="1">
    <location>
        <begin position="819"/>
        <end position="977"/>
    </location>
</feature>
<dbReference type="PANTHER" id="PTHR12429">
    <property type="entry name" value="NEURALIZED"/>
    <property type="match status" value="1"/>
</dbReference>
<proteinExistence type="predicted"/>
<evidence type="ECO:0000313" key="3">
    <source>
        <dbReference type="Proteomes" id="UP001153737"/>
    </source>
</evidence>
<dbReference type="SMART" id="SM00588">
    <property type="entry name" value="NEUZ"/>
    <property type="match status" value="6"/>
</dbReference>
<feature type="domain" description="NHR" evidence="1">
    <location>
        <begin position="616"/>
        <end position="782"/>
    </location>
</feature>
<organism evidence="2 3">
    <name type="scientific">Phaedon cochleariae</name>
    <name type="common">Mustard beetle</name>
    <dbReference type="NCBI Taxonomy" id="80249"/>
    <lineage>
        <taxon>Eukaryota</taxon>
        <taxon>Metazoa</taxon>
        <taxon>Ecdysozoa</taxon>
        <taxon>Arthropoda</taxon>
        <taxon>Hexapoda</taxon>
        <taxon>Insecta</taxon>
        <taxon>Pterygota</taxon>
        <taxon>Neoptera</taxon>
        <taxon>Endopterygota</taxon>
        <taxon>Coleoptera</taxon>
        <taxon>Polyphaga</taxon>
        <taxon>Cucujiformia</taxon>
        <taxon>Chrysomeloidea</taxon>
        <taxon>Chrysomelidae</taxon>
        <taxon>Chrysomelinae</taxon>
        <taxon>Chrysomelini</taxon>
        <taxon>Phaedon</taxon>
    </lineage>
</organism>
<dbReference type="InterPro" id="IPR043136">
    <property type="entry name" value="B30.2/SPRY_sf"/>
</dbReference>
<sequence>MAYFHYRCGERITLINENTTAIRNETDFDHGMVISAEPLANDVLFEIKIDKKVHSWSGSLEIGVVDCDPLHFDFPPSASKILTGSWIMSGTSVFKNGVCLVEDYGIDLDKLNQDDRIGLMRTSEGDLIFYINGESQGVGAEDLPSIAYAVVDLYGKCVQVSITSPAYREYNNDDCLSGSSVLAIDNDILNVTLGGDLSELSMSSSNSLDMRMDMNASLSLPDESCRTDRLRFHYRCGSLVKLSNGNRSAERRRPLDEFNNGVVMTHRPLADSELFEIRIDRLVDKWSGSIEMGITTHNPNTLVFPATMTNMRSGTIMMSGCGILTNGKGTRREYGDFNLDELTEGDRVGMMRKPDGNLHYFINGLDQGVAAQRVPTTVWGVIDLYGMTIKVSIVERDEREEQNLMTRKNTRDQQMLLPEPQPLPDYYDRLTFHPNCGTHAEVINNARTAHRPNAADDFNNGVVLTARALKIGELFEVRLDRVVTKWAGSIEIGVTTHSPVDLEFPFTMTNVRSGTWMMTGSGIMHNGTIVLDQYGVNLDRLQVGDRVGVLRKENGTLHFFVNGVDQGSAATNVPEKIYGVIDLYGQAVEATIIDMYDHGSPDTVNSSLSNATLYSDLRFHHVHGKNARIVNNGLTALRPRPLAEFNDSIVFSSRPLRDGELFEICLDSIVDRWSGSIELGVTAVRPDEIDLPSTATDLCRDTWMLSGSSVMINGKTVKNNYACDLDSLASGVKLGVMRSSDKSLEFYKDGVGQGVACVVPHARVYAVVDLYGQCAQVSIPCASPVAGLASAGIETSHRSDTSASLQATSIAQPPIESDLHRFSEYHSKGVTLDEGGRLATRSKDASSCVLFSATPLAPDEMFEVEVARMWRHLAGTLAVGVTEVAPSAGTADAMPGRCTYLSGNELRHNDKILKFFTPNLSWLSCEDRIGLLRTQDGSIKVFINGEELSVNFPALPDVVYAVFDMKGSCGEIAVTSHKANISPLNSIRLQDSLELVLDQEQAPDLVESKDNPLEPPKPVPAPSGAYEFHDNHGRNIELLANKTAARRVASYNQGVTIAQPPLEAGSQVEVAIEELESRWKSSLIVGLIAGAPERLSLPVNALALKAPSCVVASDWISINGVKTSSNYGQRLDSLVVGDTVGIALTEAKCFQLCLNGEEEEPLHWGFQPEQPVFAVFDLYGQCQQIRIVNRALSKEEEVTKTITDCEKADLESCEKERSEKKLTLPIASTSTSLTASTHARNSSSCSTPIKACALKEECREFKRKLLLPDHYFTTDEPICYCQNCYKVKSGDTEKENCPTGWVKFPLANSENITTDRWQTAFYFSKLGAVRCILDKGQPLTKGQAEWCNITAQKTDDVQVVFYPTVHCPTTNAFRTEENRQVFAAFQLYVKPGAYSVSREADVLEWSTKETGALALSALLLKIV</sequence>
<accession>A0A9P0DWA6</accession>